<keyword evidence="3" id="KW-1185">Reference proteome</keyword>
<evidence type="ECO:0000313" key="2">
    <source>
        <dbReference type="EMBL" id="SEJ31277.1"/>
    </source>
</evidence>
<evidence type="ECO:0000313" key="3">
    <source>
        <dbReference type="Proteomes" id="UP000199532"/>
    </source>
</evidence>
<reference evidence="2 3" key="1">
    <citation type="submission" date="2016-10" db="EMBL/GenBank/DDBJ databases">
        <authorList>
            <person name="de Groot N.N."/>
        </authorList>
    </citation>
    <scope>NUCLEOTIDE SEQUENCE [LARGE SCALE GENOMIC DNA]</scope>
    <source>
        <strain evidence="2 3">DSM 19938</strain>
    </source>
</reference>
<sequence>MKRIFVAFLFLISVNHFSFGQEGILPLDSKSNAVYSDLGSVQLTKDILFQNAQKWVVKTFGNYENAVVTEDKASGKLVLNTYAPIQSAAYEYLRLTMTINCQDNKYQVSVTELEGIAKSQTITRLGKRQNDAIQEKSVLVKTESNRKKKTVAENELEEMKLDNDRVNDTVYGLLASLKQMMVSDAEN</sequence>
<gene>
    <name evidence="2" type="ORF">SAMN04487995_4140</name>
</gene>
<dbReference type="Proteomes" id="UP000199532">
    <property type="component" value="Unassembled WGS sequence"/>
</dbReference>
<dbReference type="EMBL" id="FNXY01000006">
    <property type="protein sequence ID" value="SEJ31277.1"/>
    <property type="molecule type" value="Genomic_DNA"/>
</dbReference>
<protein>
    <recommendedName>
        <fullName evidence="1">DUF4468 domain-containing protein</fullName>
    </recommendedName>
</protein>
<dbReference type="Pfam" id="PF14730">
    <property type="entry name" value="DUF4468"/>
    <property type="match status" value="1"/>
</dbReference>
<proteinExistence type="predicted"/>
<accession>A0A1H6XWY1</accession>
<dbReference type="RefSeq" id="WP_177197082.1">
    <property type="nucleotide sequence ID" value="NZ_FNXY01000006.1"/>
</dbReference>
<name>A0A1H6XWY1_9BACT</name>
<evidence type="ECO:0000259" key="1">
    <source>
        <dbReference type="Pfam" id="PF14730"/>
    </source>
</evidence>
<dbReference type="Gene3D" id="3.30.530.80">
    <property type="match status" value="1"/>
</dbReference>
<dbReference type="InterPro" id="IPR027823">
    <property type="entry name" value="DUF4468"/>
</dbReference>
<organism evidence="2 3">
    <name type="scientific">Dyadobacter koreensis</name>
    <dbReference type="NCBI Taxonomy" id="408657"/>
    <lineage>
        <taxon>Bacteria</taxon>
        <taxon>Pseudomonadati</taxon>
        <taxon>Bacteroidota</taxon>
        <taxon>Cytophagia</taxon>
        <taxon>Cytophagales</taxon>
        <taxon>Spirosomataceae</taxon>
        <taxon>Dyadobacter</taxon>
    </lineage>
</organism>
<dbReference type="AlphaFoldDB" id="A0A1H6XWY1"/>
<feature type="domain" description="DUF4468" evidence="1">
    <location>
        <begin position="43"/>
        <end position="113"/>
    </location>
</feature>